<dbReference type="GO" id="GO:0006357">
    <property type="term" value="P:regulation of transcription by RNA polymerase II"/>
    <property type="evidence" value="ECO:0007669"/>
    <property type="project" value="TreeGrafter"/>
</dbReference>
<dbReference type="Gene3D" id="3.30.160.60">
    <property type="entry name" value="Classic Zinc Finger"/>
    <property type="match status" value="2"/>
</dbReference>
<evidence type="ECO:0000256" key="1">
    <source>
        <dbReference type="ARBA" id="ARBA00004123"/>
    </source>
</evidence>
<dbReference type="InterPro" id="IPR013087">
    <property type="entry name" value="Znf_C2H2_type"/>
</dbReference>
<dbReference type="Proteomes" id="UP000192247">
    <property type="component" value="Unassembled WGS sequence"/>
</dbReference>
<keyword evidence="11" id="KW-1185">Reference proteome</keyword>
<dbReference type="PROSITE" id="PS00028">
    <property type="entry name" value="ZINC_FINGER_C2H2_1"/>
    <property type="match status" value="1"/>
</dbReference>
<evidence type="ECO:0000256" key="4">
    <source>
        <dbReference type="ARBA" id="ARBA00022771"/>
    </source>
</evidence>
<evidence type="ECO:0000256" key="3">
    <source>
        <dbReference type="ARBA" id="ARBA00022737"/>
    </source>
</evidence>
<dbReference type="InterPro" id="IPR050589">
    <property type="entry name" value="Ikaros_C2H2-ZF"/>
</dbReference>
<feature type="domain" description="C2H2-type" evidence="9">
    <location>
        <begin position="120"/>
        <end position="147"/>
    </location>
</feature>
<reference evidence="10 11" key="1">
    <citation type="journal article" date="2017" name="Gigascience">
        <title>Draft genome of the honey bee ectoparasitic mite, Tropilaelaps mercedesae, is shaped by the parasitic life history.</title>
        <authorList>
            <person name="Dong X."/>
            <person name="Armstrong S.D."/>
            <person name="Xia D."/>
            <person name="Makepeace B.L."/>
            <person name="Darby A.C."/>
            <person name="Kadowaki T."/>
        </authorList>
    </citation>
    <scope>NUCLEOTIDE SEQUENCE [LARGE SCALE GENOMIC DNA]</scope>
    <source>
        <strain evidence="10">Wuxi-XJTLU</strain>
    </source>
</reference>
<keyword evidence="4 8" id="KW-0863">Zinc-finger</keyword>
<keyword evidence="3" id="KW-0677">Repeat</keyword>
<evidence type="ECO:0000313" key="10">
    <source>
        <dbReference type="EMBL" id="OQR72530.1"/>
    </source>
</evidence>
<evidence type="ECO:0000256" key="7">
    <source>
        <dbReference type="ARBA" id="ARBA00023242"/>
    </source>
</evidence>
<evidence type="ECO:0000256" key="2">
    <source>
        <dbReference type="ARBA" id="ARBA00022723"/>
    </source>
</evidence>
<dbReference type="STRING" id="418985.A0A1V9XG77"/>
<feature type="domain" description="C2H2-type" evidence="9">
    <location>
        <begin position="148"/>
        <end position="175"/>
    </location>
</feature>
<evidence type="ECO:0000259" key="9">
    <source>
        <dbReference type="PROSITE" id="PS50157"/>
    </source>
</evidence>
<accession>A0A1V9XG77</accession>
<evidence type="ECO:0000256" key="6">
    <source>
        <dbReference type="ARBA" id="ARBA00023125"/>
    </source>
</evidence>
<dbReference type="PROSITE" id="PS50157">
    <property type="entry name" value="ZINC_FINGER_C2H2_2"/>
    <property type="match status" value="2"/>
</dbReference>
<comment type="subcellular location">
    <subcellularLocation>
        <location evidence="1">Nucleus</location>
    </subcellularLocation>
</comment>
<comment type="caution">
    <text evidence="10">The sequence shown here is derived from an EMBL/GenBank/DDBJ whole genome shotgun (WGS) entry which is preliminary data.</text>
</comment>
<protein>
    <submittedName>
        <fullName evidence="10">Zinc finger protein-like</fullName>
    </submittedName>
</protein>
<keyword evidence="7" id="KW-0539">Nucleus</keyword>
<dbReference type="AlphaFoldDB" id="A0A1V9XG77"/>
<dbReference type="GO" id="GO:0003700">
    <property type="term" value="F:DNA-binding transcription factor activity"/>
    <property type="evidence" value="ECO:0007669"/>
    <property type="project" value="TreeGrafter"/>
</dbReference>
<dbReference type="GO" id="GO:0000978">
    <property type="term" value="F:RNA polymerase II cis-regulatory region sequence-specific DNA binding"/>
    <property type="evidence" value="ECO:0007669"/>
    <property type="project" value="TreeGrafter"/>
</dbReference>
<keyword evidence="5" id="KW-0862">Zinc</keyword>
<name>A0A1V9XG77_9ACAR</name>
<dbReference type="Pfam" id="PF00096">
    <property type="entry name" value="zf-C2H2"/>
    <property type="match status" value="1"/>
</dbReference>
<dbReference type="PANTHER" id="PTHR24404:SF114">
    <property type="entry name" value="KLUMPFUSS, ISOFORM B-RELATED"/>
    <property type="match status" value="1"/>
</dbReference>
<organism evidence="10 11">
    <name type="scientific">Tropilaelaps mercedesae</name>
    <dbReference type="NCBI Taxonomy" id="418985"/>
    <lineage>
        <taxon>Eukaryota</taxon>
        <taxon>Metazoa</taxon>
        <taxon>Ecdysozoa</taxon>
        <taxon>Arthropoda</taxon>
        <taxon>Chelicerata</taxon>
        <taxon>Arachnida</taxon>
        <taxon>Acari</taxon>
        <taxon>Parasitiformes</taxon>
        <taxon>Mesostigmata</taxon>
        <taxon>Gamasina</taxon>
        <taxon>Dermanyssoidea</taxon>
        <taxon>Laelapidae</taxon>
        <taxon>Tropilaelaps</taxon>
    </lineage>
</organism>
<dbReference type="InterPro" id="IPR036236">
    <property type="entry name" value="Znf_C2H2_sf"/>
</dbReference>
<dbReference type="GO" id="GO:0008270">
    <property type="term" value="F:zinc ion binding"/>
    <property type="evidence" value="ECO:0007669"/>
    <property type="project" value="UniProtKB-KW"/>
</dbReference>
<dbReference type="SMART" id="SM00355">
    <property type="entry name" value="ZnF_C2H2"/>
    <property type="match status" value="2"/>
</dbReference>
<dbReference type="GO" id="GO:0005634">
    <property type="term" value="C:nucleus"/>
    <property type="evidence" value="ECO:0007669"/>
    <property type="project" value="UniProtKB-SubCell"/>
</dbReference>
<dbReference type="InParanoid" id="A0A1V9XG77"/>
<evidence type="ECO:0000256" key="8">
    <source>
        <dbReference type="PROSITE-ProRule" id="PRU00042"/>
    </source>
</evidence>
<keyword evidence="6" id="KW-0238">DNA-binding</keyword>
<dbReference type="PANTHER" id="PTHR24404">
    <property type="entry name" value="ZINC FINGER PROTEIN"/>
    <property type="match status" value="1"/>
</dbReference>
<dbReference type="FunFam" id="3.30.160.60:FF:002343">
    <property type="entry name" value="Zinc finger protein 33A"/>
    <property type="match status" value="1"/>
</dbReference>
<dbReference type="OrthoDB" id="6077919at2759"/>
<proteinExistence type="predicted"/>
<gene>
    <name evidence="10" type="ORF">BIW11_03756</name>
</gene>
<sequence>MWEVQPVTVNLVRAVHFNGFRSPLGGNDGPDHDPSVLFAHAIPPTRALRPSKTTRTGLYSPDTPVNDLSSADIATMRFALDHREPDVKPPPRLSTGCSRRRKNVDRVQGGVGESVGAGPFRCGVCGKVSSTRAKAMGHYRVHTGERPYQCEVCFKTFSDGSNFKRHRRLHLGSDSGAATTHVF</sequence>
<dbReference type="SUPFAM" id="SSF57667">
    <property type="entry name" value="beta-beta-alpha zinc fingers"/>
    <property type="match status" value="1"/>
</dbReference>
<evidence type="ECO:0000313" key="11">
    <source>
        <dbReference type="Proteomes" id="UP000192247"/>
    </source>
</evidence>
<evidence type="ECO:0000256" key="5">
    <source>
        <dbReference type="ARBA" id="ARBA00022833"/>
    </source>
</evidence>
<keyword evidence="2" id="KW-0479">Metal-binding</keyword>
<dbReference type="EMBL" id="MNPL01011577">
    <property type="protein sequence ID" value="OQR72530.1"/>
    <property type="molecule type" value="Genomic_DNA"/>
</dbReference>